<dbReference type="PANTHER" id="PTHR23427">
    <property type="entry name" value="SURFEIT LOCUS PROTEIN"/>
    <property type="match status" value="1"/>
</dbReference>
<dbReference type="OrthoDB" id="9789940at2"/>
<dbReference type="EMBL" id="CP013187">
    <property type="protein sequence ID" value="ALO43531.1"/>
    <property type="molecule type" value="Genomic_DNA"/>
</dbReference>
<keyword evidence="3 6" id="KW-0812">Transmembrane</keyword>
<sequence length="240" mass="27376">MALIKALPWQAIIIWLVCITVVTTCLGLSYWQFSRAKEKQLQLDEFSQVELTSFEFIRALQNQPIERLHGQAVSLMGRIEQQYTWFLDNRVVDGRVGVDVISLFKVAGLEKYLLVNLGFIPLQGRGQPETLSFDEIQNLNLVIKSRHLDHFTLAKSALEVHSKRLQFIDHLYLSNLTGKDIYPAILYQLPDSAVIAEPHYQPVVMSPEKHHAYALQWFLIAVAAAFIAFKATRTEVPNEA</sequence>
<dbReference type="InterPro" id="IPR002994">
    <property type="entry name" value="Surf1/Shy1"/>
</dbReference>
<name>A0A0S2K5C6_9GAMM</name>
<keyword evidence="8" id="KW-1185">Reference proteome</keyword>
<reference evidence="7 8" key="1">
    <citation type="submission" date="2015-11" db="EMBL/GenBank/DDBJ databases">
        <authorList>
            <person name="Zhang Y."/>
            <person name="Guo Z."/>
        </authorList>
    </citation>
    <scope>NUCLEOTIDE SEQUENCE [LARGE SCALE GENOMIC DNA]</scope>
    <source>
        <strain evidence="7 8">KCTC 12086</strain>
    </source>
</reference>
<keyword evidence="6" id="KW-1003">Cell membrane</keyword>
<dbReference type="KEGG" id="pphe:PP2015_3050"/>
<evidence type="ECO:0000256" key="2">
    <source>
        <dbReference type="ARBA" id="ARBA00007165"/>
    </source>
</evidence>
<feature type="transmembrane region" description="Helical" evidence="6">
    <location>
        <begin position="12"/>
        <end position="31"/>
    </location>
</feature>
<evidence type="ECO:0000256" key="1">
    <source>
        <dbReference type="ARBA" id="ARBA00004370"/>
    </source>
</evidence>
<accession>A0A0S2K5C6</accession>
<dbReference type="RefSeq" id="WP_058031186.1">
    <property type="nucleotide sequence ID" value="NZ_CP013187.1"/>
</dbReference>
<dbReference type="Proteomes" id="UP000061457">
    <property type="component" value="Chromosome I"/>
</dbReference>
<evidence type="ECO:0000313" key="7">
    <source>
        <dbReference type="EMBL" id="ALO43531.1"/>
    </source>
</evidence>
<proteinExistence type="inferred from homology"/>
<keyword evidence="4 6" id="KW-1133">Transmembrane helix</keyword>
<comment type="caution">
    <text evidence="6">Lacks conserved residue(s) required for the propagation of feature annotation.</text>
</comment>
<dbReference type="PATRIC" id="fig|161398.10.peg.3108"/>
<dbReference type="AlphaFoldDB" id="A0A0S2K5C6"/>
<evidence type="ECO:0000256" key="3">
    <source>
        <dbReference type="ARBA" id="ARBA00022692"/>
    </source>
</evidence>
<keyword evidence="5 6" id="KW-0472">Membrane</keyword>
<evidence type="ECO:0000256" key="4">
    <source>
        <dbReference type="ARBA" id="ARBA00022989"/>
    </source>
</evidence>
<evidence type="ECO:0000256" key="5">
    <source>
        <dbReference type="ARBA" id="ARBA00023136"/>
    </source>
</evidence>
<dbReference type="STRING" id="161398.PP2015_3050"/>
<evidence type="ECO:0000256" key="6">
    <source>
        <dbReference type="RuleBase" id="RU363076"/>
    </source>
</evidence>
<protein>
    <recommendedName>
        <fullName evidence="6">SURF1-like protein</fullName>
    </recommendedName>
</protein>
<comment type="subcellular location">
    <subcellularLocation>
        <location evidence="6">Cell membrane</location>
        <topology evidence="6">Multi-pass membrane protein</topology>
    </subcellularLocation>
    <subcellularLocation>
        <location evidence="1">Membrane</location>
    </subcellularLocation>
</comment>
<organism evidence="7 8">
    <name type="scientific">Pseudoalteromonas phenolica</name>
    <dbReference type="NCBI Taxonomy" id="161398"/>
    <lineage>
        <taxon>Bacteria</taxon>
        <taxon>Pseudomonadati</taxon>
        <taxon>Pseudomonadota</taxon>
        <taxon>Gammaproteobacteria</taxon>
        <taxon>Alteromonadales</taxon>
        <taxon>Pseudoalteromonadaceae</taxon>
        <taxon>Pseudoalteromonas</taxon>
    </lineage>
</organism>
<gene>
    <name evidence="7" type="ORF">PP2015_3050</name>
</gene>
<dbReference type="CDD" id="cd06662">
    <property type="entry name" value="SURF1"/>
    <property type="match status" value="1"/>
</dbReference>
<dbReference type="GO" id="GO:0005886">
    <property type="term" value="C:plasma membrane"/>
    <property type="evidence" value="ECO:0007669"/>
    <property type="project" value="UniProtKB-SubCell"/>
</dbReference>
<dbReference type="PROSITE" id="PS50895">
    <property type="entry name" value="SURF1"/>
    <property type="match status" value="1"/>
</dbReference>
<dbReference type="Pfam" id="PF02104">
    <property type="entry name" value="SURF1"/>
    <property type="match status" value="1"/>
</dbReference>
<dbReference type="InterPro" id="IPR045214">
    <property type="entry name" value="Surf1/Surf4"/>
</dbReference>
<dbReference type="PANTHER" id="PTHR23427:SF2">
    <property type="entry name" value="SURFEIT LOCUS PROTEIN 1"/>
    <property type="match status" value="1"/>
</dbReference>
<evidence type="ECO:0000313" key="8">
    <source>
        <dbReference type="Proteomes" id="UP000061457"/>
    </source>
</evidence>
<comment type="similarity">
    <text evidence="2 6">Belongs to the SURF1 family.</text>
</comment>